<dbReference type="PANTHER" id="PTHR15238:SF1">
    <property type="entry name" value="LARGE RIBOSOMAL SUBUNIT PROTEIN BL33M"/>
    <property type="match status" value="1"/>
</dbReference>
<keyword evidence="9" id="KW-1185">Reference proteome</keyword>
<dbReference type="EMBL" id="CP109011">
    <property type="protein sequence ID" value="WUT48409.1"/>
    <property type="molecule type" value="Genomic_DNA"/>
</dbReference>
<dbReference type="GO" id="GO:0006412">
    <property type="term" value="P:translation"/>
    <property type="evidence" value="ECO:0007669"/>
    <property type="project" value="UniProtKB-UniRule"/>
</dbReference>
<comment type="similarity">
    <text evidence="1 5">Belongs to the bacterial ribosomal protein bL33 family.</text>
</comment>
<keyword evidence="2 5" id="KW-0689">Ribosomal protein</keyword>
<dbReference type="GO" id="GO:0022625">
    <property type="term" value="C:cytosolic large ribosomal subunit"/>
    <property type="evidence" value="ECO:0007669"/>
    <property type="project" value="TreeGrafter"/>
</dbReference>
<reference evidence="7" key="2">
    <citation type="submission" date="2022-10" db="EMBL/GenBank/DDBJ databases">
        <title>The complete genomes of actinobacterial strains from the NBC collection.</title>
        <authorList>
            <person name="Joergensen T.S."/>
            <person name="Alvarez Arevalo M."/>
            <person name="Sterndorff E.B."/>
            <person name="Faurdal D."/>
            <person name="Vuksanovic O."/>
            <person name="Mourched A.-S."/>
            <person name="Charusanti P."/>
            <person name="Shaw S."/>
            <person name="Blin K."/>
            <person name="Weber T."/>
        </authorList>
    </citation>
    <scope>NUCLEOTIDE SEQUENCE</scope>
    <source>
        <strain evidence="7">NBC_00686</strain>
    </source>
</reference>
<evidence type="ECO:0000256" key="4">
    <source>
        <dbReference type="ARBA" id="ARBA00035176"/>
    </source>
</evidence>
<evidence type="ECO:0000256" key="5">
    <source>
        <dbReference type="HAMAP-Rule" id="MF_00294"/>
    </source>
</evidence>
<accession>A0A124H954</accession>
<keyword evidence="3 5" id="KW-0687">Ribonucleoprotein</keyword>
<evidence type="ECO:0000313" key="6">
    <source>
        <dbReference type="EMBL" id="KUM83903.1"/>
    </source>
</evidence>
<dbReference type="Proteomes" id="UP001432168">
    <property type="component" value="Chromosome"/>
</dbReference>
<dbReference type="SUPFAM" id="SSF57829">
    <property type="entry name" value="Zn-binding ribosomal proteins"/>
    <property type="match status" value="1"/>
</dbReference>
<evidence type="ECO:0000313" key="7">
    <source>
        <dbReference type="EMBL" id="WUT48409.1"/>
    </source>
</evidence>
<evidence type="ECO:0000313" key="8">
    <source>
        <dbReference type="Proteomes" id="UP000053039"/>
    </source>
</evidence>
<gene>
    <name evidence="5 7" type="primary">rpmG</name>
    <name evidence="6" type="ORF">AQI94_33690</name>
    <name evidence="7" type="ORF">OG929_41550</name>
</gene>
<dbReference type="NCBIfam" id="TIGR01023">
    <property type="entry name" value="rpmG_bact"/>
    <property type="match status" value="1"/>
</dbReference>
<dbReference type="NCBIfam" id="NF001860">
    <property type="entry name" value="PRK00595.1"/>
    <property type="match status" value="1"/>
</dbReference>
<proteinExistence type="inferred from homology"/>
<dbReference type="AlphaFoldDB" id="A0A124H954"/>
<protein>
    <recommendedName>
        <fullName evidence="4 5">Large ribosomal subunit protein bL33</fullName>
    </recommendedName>
</protein>
<dbReference type="InterPro" id="IPR011332">
    <property type="entry name" value="Ribosomal_zn-bd"/>
</dbReference>
<dbReference type="Proteomes" id="UP000053039">
    <property type="component" value="Unassembled WGS sequence"/>
</dbReference>
<dbReference type="InterPro" id="IPR018264">
    <property type="entry name" value="Ribosomal_bL33_CS"/>
</dbReference>
<evidence type="ECO:0000313" key="9">
    <source>
        <dbReference type="Proteomes" id="UP001432168"/>
    </source>
</evidence>
<dbReference type="Pfam" id="PF00471">
    <property type="entry name" value="Ribosomal_L33"/>
    <property type="match status" value="1"/>
</dbReference>
<dbReference type="InterPro" id="IPR038584">
    <property type="entry name" value="Ribosomal_bL33_sf"/>
</dbReference>
<evidence type="ECO:0000256" key="2">
    <source>
        <dbReference type="ARBA" id="ARBA00022980"/>
    </source>
</evidence>
<dbReference type="Gene3D" id="2.20.28.120">
    <property type="entry name" value="Ribosomal protein L33"/>
    <property type="match status" value="1"/>
</dbReference>
<sequence>MARSTTRPVVTLRSTAGTGVTYVTRKNRLAHPDRLVVRKYDPVADKHVLFREER</sequence>
<dbReference type="PROSITE" id="PS00582">
    <property type="entry name" value="RIBOSOMAL_L33"/>
    <property type="match status" value="1"/>
</dbReference>
<dbReference type="InterPro" id="IPR001705">
    <property type="entry name" value="Ribosomal_bL33"/>
</dbReference>
<dbReference type="PANTHER" id="PTHR15238">
    <property type="entry name" value="54S RIBOSOMAL PROTEIN L39, MITOCHONDRIAL"/>
    <property type="match status" value="1"/>
</dbReference>
<organism evidence="6 8">
    <name type="scientific">Streptomyces pseudovenezuelae</name>
    <dbReference type="NCBI Taxonomy" id="67350"/>
    <lineage>
        <taxon>Bacteria</taxon>
        <taxon>Bacillati</taxon>
        <taxon>Actinomycetota</taxon>
        <taxon>Actinomycetes</taxon>
        <taxon>Kitasatosporales</taxon>
        <taxon>Streptomycetaceae</taxon>
        <taxon>Streptomyces</taxon>
        <taxon>Streptomyces aurantiacus group</taxon>
    </lineage>
</organism>
<dbReference type="EMBL" id="LMWM01000040">
    <property type="protein sequence ID" value="KUM83903.1"/>
    <property type="molecule type" value="Genomic_DNA"/>
</dbReference>
<evidence type="ECO:0000256" key="1">
    <source>
        <dbReference type="ARBA" id="ARBA00007596"/>
    </source>
</evidence>
<dbReference type="HAMAP" id="MF_00294">
    <property type="entry name" value="Ribosomal_bL33"/>
    <property type="match status" value="1"/>
</dbReference>
<dbReference type="GO" id="GO:0003735">
    <property type="term" value="F:structural constituent of ribosome"/>
    <property type="evidence" value="ECO:0007669"/>
    <property type="project" value="InterPro"/>
</dbReference>
<dbReference type="RefSeq" id="WP_031055715.1">
    <property type="nucleotide sequence ID" value="NZ_CP108992.1"/>
</dbReference>
<evidence type="ECO:0000256" key="3">
    <source>
        <dbReference type="ARBA" id="ARBA00023274"/>
    </source>
</evidence>
<name>A0A124H954_9ACTN</name>
<reference evidence="6 8" key="1">
    <citation type="submission" date="2015-10" db="EMBL/GenBank/DDBJ databases">
        <title>Draft genome sequence of Streptomyces pseudovenezuelae DSM 40212, type strain for the species Streptomyces pseudovenezuelae.</title>
        <authorList>
            <person name="Ruckert C."/>
            <person name="Winkler A."/>
            <person name="Kalinowski J."/>
            <person name="Kampfer P."/>
            <person name="Glaeser S."/>
        </authorList>
    </citation>
    <scope>NUCLEOTIDE SEQUENCE [LARGE SCALE GENOMIC DNA]</scope>
    <source>
        <strain evidence="6 8">DSM 40212</strain>
    </source>
</reference>
<dbReference type="OrthoDB" id="21586at2"/>